<dbReference type="EMBL" id="JAPTMU010000020">
    <property type="protein sequence ID" value="KAJ4925766.1"/>
    <property type="molecule type" value="Genomic_DNA"/>
</dbReference>
<feature type="compositionally biased region" description="Basic residues" evidence="1">
    <location>
        <begin position="123"/>
        <end position="132"/>
    </location>
</feature>
<sequence>GQWHSRRQTIGQAASSPLMTARAPFLKRAIVTISSGNGALLENMEKVGQIWLQRSKGRTYVKTKNREVEPTRRTAAVHTGMKALGFRESAPLAGILSSPVSSELSPSSTSGSRKSKIIVEKGVKKKKIRKARSGTAHSRIPSCPSVPQAAAAQMPPLVYPNGGAFTHGSRGALLHTQSPAVN</sequence>
<comment type="caution">
    <text evidence="2">The sequence shown here is derived from an EMBL/GenBank/DDBJ whole genome shotgun (WGS) entry which is preliminary data.</text>
</comment>
<name>A0AAD6F8V0_9TELE</name>
<protein>
    <submittedName>
        <fullName evidence="2">Uncharacterized protein</fullName>
    </submittedName>
</protein>
<feature type="non-terminal residue" evidence="2">
    <location>
        <position position="1"/>
    </location>
</feature>
<evidence type="ECO:0000313" key="2">
    <source>
        <dbReference type="EMBL" id="KAJ4925766.1"/>
    </source>
</evidence>
<evidence type="ECO:0000256" key="1">
    <source>
        <dbReference type="SAM" id="MobiDB-lite"/>
    </source>
</evidence>
<dbReference type="Proteomes" id="UP001219934">
    <property type="component" value="Unassembled WGS sequence"/>
</dbReference>
<evidence type="ECO:0000313" key="3">
    <source>
        <dbReference type="Proteomes" id="UP001219934"/>
    </source>
</evidence>
<proteinExistence type="predicted"/>
<feature type="compositionally biased region" description="Low complexity" evidence="1">
    <location>
        <begin position="97"/>
        <end position="112"/>
    </location>
</feature>
<gene>
    <name evidence="2" type="ORF">JOQ06_007954</name>
</gene>
<keyword evidence="3" id="KW-1185">Reference proteome</keyword>
<feature type="region of interest" description="Disordered" evidence="1">
    <location>
        <begin position="162"/>
        <end position="182"/>
    </location>
</feature>
<reference evidence="2" key="1">
    <citation type="submission" date="2022-11" db="EMBL/GenBank/DDBJ databases">
        <title>Chromosome-level genome of Pogonophryne albipinna.</title>
        <authorList>
            <person name="Jo E."/>
        </authorList>
    </citation>
    <scope>NUCLEOTIDE SEQUENCE</scope>
    <source>
        <strain evidence="2">SGF0006</strain>
        <tissue evidence="2">Muscle</tissue>
    </source>
</reference>
<feature type="region of interest" description="Disordered" evidence="1">
    <location>
        <begin position="97"/>
        <end position="149"/>
    </location>
</feature>
<accession>A0AAD6F8V0</accession>
<organism evidence="2 3">
    <name type="scientific">Pogonophryne albipinna</name>
    <dbReference type="NCBI Taxonomy" id="1090488"/>
    <lineage>
        <taxon>Eukaryota</taxon>
        <taxon>Metazoa</taxon>
        <taxon>Chordata</taxon>
        <taxon>Craniata</taxon>
        <taxon>Vertebrata</taxon>
        <taxon>Euteleostomi</taxon>
        <taxon>Actinopterygii</taxon>
        <taxon>Neopterygii</taxon>
        <taxon>Teleostei</taxon>
        <taxon>Neoteleostei</taxon>
        <taxon>Acanthomorphata</taxon>
        <taxon>Eupercaria</taxon>
        <taxon>Perciformes</taxon>
        <taxon>Notothenioidei</taxon>
        <taxon>Pogonophryne</taxon>
    </lineage>
</organism>
<dbReference type="AlphaFoldDB" id="A0AAD6F8V0"/>